<protein>
    <submittedName>
        <fullName evidence="1">Uncharacterized protein</fullName>
    </submittedName>
</protein>
<proteinExistence type="predicted"/>
<accession>A0A1Y6MID3</accession>
<dbReference type="AlphaFoldDB" id="A0A1Y6MID3"/>
<sequence length="300" mass="34485">MLREYIVDPNSYCRNIDSLQRFLSDFGTENGRVIVSLSNRWEREQQDAIKASGIQLTTLERRKCFDRLKYLAKTSVVFAGSIPSELTEWVDRAKFAQERLGIGAIISSAATLGANNKFDYTNFLHFQPPSWHLEKDATSPRKAEDMANTIKNSLRLASVGLFVDPYFDPAKIEYRRPLNSFVTNIVSGRVACKKVFIHTVEDREKGRSKKELRQWMEELVHPELPAGFCIELWIWPSQLIHDRFILTKNVGYQFGHGWQESGNEMHVNISRLTEQARDREFKKFSNSGPRQGDPIVIVGT</sequence>
<evidence type="ECO:0000313" key="1">
    <source>
        <dbReference type="EMBL" id="SMY34951.1"/>
    </source>
</evidence>
<evidence type="ECO:0000313" key="2">
    <source>
        <dbReference type="Proteomes" id="UP000195719"/>
    </source>
</evidence>
<dbReference type="Proteomes" id="UP000195719">
    <property type="component" value="Unassembled WGS sequence"/>
</dbReference>
<gene>
    <name evidence="1" type="ORF">PAND9192_01619</name>
</gene>
<dbReference type="RefSeq" id="WP_087853322.1">
    <property type="nucleotide sequence ID" value="NZ_FYAJ01000002.1"/>
</dbReference>
<reference evidence="2" key="1">
    <citation type="submission" date="2017-06" db="EMBL/GenBank/DDBJ databases">
        <authorList>
            <person name="Rodrigo-Torres L."/>
            <person name="Arahal R.D."/>
            <person name="Lucena T."/>
        </authorList>
    </citation>
    <scope>NUCLEOTIDE SEQUENCE [LARGE SCALE GENOMIC DNA]</scope>
    <source>
        <strain evidence="2">CECT 9192</strain>
    </source>
</reference>
<dbReference type="EMBL" id="FYAJ01000002">
    <property type="protein sequence ID" value="SMY34951.1"/>
    <property type="molecule type" value="Genomic_DNA"/>
</dbReference>
<keyword evidence="2" id="KW-1185">Reference proteome</keyword>
<organism evidence="1 2">
    <name type="scientific">Photobacterium andalusiense</name>
    <dbReference type="NCBI Taxonomy" id="2204296"/>
    <lineage>
        <taxon>Bacteria</taxon>
        <taxon>Pseudomonadati</taxon>
        <taxon>Pseudomonadota</taxon>
        <taxon>Gammaproteobacteria</taxon>
        <taxon>Vibrionales</taxon>
        <taxon>Vibrionaceae</taxon>
        <taxon>Photobacterium</taxon>
    </lineage>
</organism>
<name>A0A1Y6MID3_9GAMM</name>